<gene>
    <name evidence="2" type="ORF">KP79_PYT23595</name>
</gene>
<name>A0A210Q8X3_MIZYE</name>
<dbReference type="AlphaFoldDB" id="A0A210Q8X3"/>
<organism evidence="2 3">
    <name type="scientific">Mizuhopecten yessoensis</name>
    <name type="common">Japanese scallop</name>
    <name type="synonym">Patinopecten yessoensis</name>
    <dbReference type="NCBI Taxonomy" id="6573"/>
    <lineage>
        <taxon>Eukaryota</taxon>
        <taxon>Metazoa</taxon>
        <taxon>Spiralia</taxon>
        <taxon>Lophotrochozoa</taxon>
        <taxon>Mollusca</taxon>
        <taxon>Bivalvia</taxon>
        <taxon>Autobranchia</taxon>
        <taxon>Pteriomorphia</taxon>
        <taxon>Pectinida</taxon>
        <taxon>Pectinoidea</taxon>
        <taxon>Pectinidae</taxon>
        <taxon>Mizuhopecten</taxon>
    </lineage>
</organism>
<comment type="caution">
    <text evidence="2">The sequence shown here is derived from an EMBL/GenBank/DDBJ whole genome shotgun (WGS) entry which is preliminary data.</text>
</comment>
<reference evidence="2 3" key="1">
    <citation type="journal article" date="2017" name="Nat. Ecol. Evol.">
        <title>Scallop genome provides insights into evolution of bilaterian karyotype and development.</title>
        <authorList>
            <person name="Wang S."/>
            <person name="Zhang J."/>
            <person name="Jiao W."/>
            <person name="Li J."/>
            <person name="Xun X."/>
            <person name="Sun Y."/>
            <person name="Guo X."/>
            <person name="Huan P."/>
            <person name="Dong B."/>
            <person name="Zhang L."/>
            <person name="Hu X."/>
            <person name="Sun X."/>
            <person name="Wang J."/>
            <person name="Zhao C."/>
            <person name="Wang Y."/>
            <person name="Wang D."/>
            <person name="Huang X."/>
            <person name="Wang R."/>
            <person name="Lv J."/>
            <person name="Li Y."/>
            <person name="Zhang Z."/>
            <person name="Liu B."/>
            <person name="Lu W."/>
            <person name="Hui Y."/>
            <person name="Liang J."/>
            <person name="Zhou Z."/>
            <person name="Hou R."/>
            <person name="Li X."/>
            <person name="Liu Y."/>
            <person name="Li H."/>
            <person name="Ning X."/>
            <person name="Lin Y."/>
            <person name="Zhao L."/>
            <person name="Xing Q."/>
            <person name="Dou J."/>
            <person name="Li Y."/>
            <person name="Mao J."/>
            <person name="Guo H."/>
            <person name="Dou H."/>
            <person name="Li T."/>
            <person name="Mu C."/>
            <person name="Jiang W."/>
            <person name="Fu Q."/>
            <person name="Fu X."/>
            <person name="Miao Y."/>
            <person name="Liu J."/>
            <person name="Yu Q."/>
            <person name="Li R."/>
            <person name="Liao H."/>
            <person name="Li X."/>
            <person name="Kong Y."/>
            <person name="Jiang Z."/>
            <person name="Chourrout D."/>
            <person name="Li R."/>
            <person name="Bao Z."/>
        </authorList>
    </citation>
    <scope>NUCLEOTIDE SEQUENCE [LARGE SCALE GENOMIC DNA]</scope>
    <source>
        <strain evidence="2 3">PY_sf001</strain>
    </source>
</reference>
<accession>A0A210Q8X3</accession>
<protein>
    <submittedName>
        <fullName evidence="2">Uncharacterized protein</fullName>
    </submittedName>
</protein>
<feature type="chain" id="PRO_5013097919" evidence="1">
    <location>
        <begin position="20"/>
        <end position="117"/>
    </location>
</feature>
<evidence type="ECO:0000256" key="1">
    <source>
        <dbReference type="SAM" id="SignalP"/>
    </source>
</evidence>
<keyword evidence="1" id="KW-0732">Signal</keyword>
<sequence>MRFLIITACLAAFVAYVITETCHKDDDVDVVCDLISCNGNNTVKSCEHSECTCIINTDIYCSSRADCDVLPLTECKVTGHEGPGGHGGPDGPGHHHTPHGHDDGVIWHCLDTKCSCF</sequence>
<dbReference type="Proteomes" id="UP000242188">
    <property type="component" value="Unassembled WGS sequence"/>
</dbReference>
<evidence type="ECO:0000313" key="2">
    <source>
        <dbReference type="EMBL" id="OWF45200.1"/>
    </source>
</evidence>
<proteinExistence type="predicted"/>
<feature type="signal peptide" evidence="1">
    <location>
        <begin position="1"/>
        <end position="19"/>
    </location>
</feature>
<dbReference type="EMBL" id="NEDP02004556">
    <property type="protein sequence ID" value="OWF45200.1"/>
    <property type="molecule type" value="Genomic_DNA"/>
</dbReference>
<keyword evidence="3" id="KW-1185">Reference proteome</keyword>
<evidence type="ECO:0000313" key="3">
    <source>
        <dbReference type="Proteomes" id="UP000242188"/>
    </source>
</evidence>